<keyword evidence="2" id="KW-0732">Signal</keyword>
<dbReference type="AlphaFoldDB" id="A0A9Q1KJ50"/>
<evidence type="ECO:0000313" key="4">
    <source>
        <dbReference type="Proteomes" id="UP001153076"/>
    </source>
</evidence>
<dbReference type="EMBL" id="JAKOGI010000097">
    <property type="protein sequence ID" value="KAJ8444469.1"/>
    <property type="molecule type" value="Genomic_DNA"/>
</dbReference>
<keyword evidence="4" id="KW-1185">Reference proteome</keyword>
<accession>A0A9Q1KJ50</accession>
<organism evidence="3 4">
    <name type="scientific">Carnegiea gigantea</name>
    <dbReference type="NCBI Taxonomy" id="171969"/>
    <lineage>
        <taxon>Eukaryota</taxon>
        <taxon>Viridiplantae</taxon>
        <taxon>Streptophyta</taxon>
        <taxon>Embryophyta</taxon>
        <taxon>Tracheophyta</taxon>
        <taxon>Spermatophyta</taxon>
        <taxon>Magnoliopsida</taxon>
        <taxon>eudicotyledons</taxon>
        <taxon>Gunneridae</taxon>
        <taxon>Pentapetalae</taxon>
        <taxon>Caryophyllales</taxon>
        <taxon>Cactineae</taxon>
        <taxon>Cactaceae</taxon>
        <taxon>Cactoideae</taxon>
        <taxon>Echinocereeae</taxon>
        <taxon>Carnegiea</taxon>
    </lineage>
</organism>
<feature type="chain" id="PRO_5040108477" evidence="2">
    <location>
        <begin position="19"/>
        <end position="172"/>
    </location>
</feature>
<evidence type="ECO:0000256" key="2">
    <source>
        <dbReference type="SAM" id="SignalP"/>
    </source>
</evidence>
<feature type="coiled-coil region" evidence="1">
    <location>
        <begin position="103"/>
        <end position="144"/>
    </location>
</feature>
<name>A0A9Q1KJ50_9CARY</name>
<reference evidence="3" key="1">
    <citation type="submission" date="2022-04" db="EMBL/GenBank/DDBJ databases">
        <title>Carnegiea gigantea Genome sequencing and assembly v2.</title>
        <authorList>
            <person name="Copetti D."/>
            <person name="Sanderson M.J."/>
            <person name="Burquez A."/>
            <person name="Wojciechowski M.F."/>
        </authorList>
    </citation>
    <scope>NUCLEOTIDE SEQUENCE</scope>
    <source>
        <strain evidence="3">SGP5-SGP5p</strain>
        <tissue evidence="3">Aerial part</tissue>
    </source>
</reference>
<evidence type="ECO:0000256" key="1">
    <source>
        <dbReference type="SAM" id="Coils"/>
    </source>
</evidence>
<gene>
    <name evidence="3" type="ORF">Cgig2_024033</name>
</gene>
<keyword evidence="1" id="KW-0175">Coiled coil</keyword>
<comment type="caution">
    <text evidence="3">The sequence shown here is derived from an EMBL/GenBank/DDBJ whole genome shotgun (WGS) entry which is preliminary data.</text>
</comment>
<dbReference type="OrthoDB" id="1301679at2759"/>
<dbReference type="Proteomes" id="UP001153076">
    <property type="component" value="Unassembled WGS sequence"/>
</dbReference>
<sequence length="172" mass="19885">MWLLYLTAILVLQKSAKTANEPSFLRIFWETHKKGTDFVTPKIAQKYVYVYVLCTFENESHEHLCFTWMINESCLLNWQIAEKVLGIGGVVKAKEIRGPYSTRDELEVEVNASRRKNEVLTDHLAAVKVENEKLQNHVESVETKMINIKYLVFQHFHTRPPSTPHIGDETPG</sequence>
<evidence type="ECO:0000313" key="3">
    <source>
        <dbReference type="EMBL" id="KAJ8444469.1"/>
    </source>
</evidence>
<protein>
    <submittedName>
        <fullName evidence="3">Uncharacterized protein</fullName>
    </submittedName>
</protein>
<proteinExistence type="predicted"/>
<feature type="signal peptide" evidence="2">
    <location>
        <begin position="1"/>
        <end position="18"/>
    </location>
</feature>